<gene>
    <name evidence="2" type="ORF">M0R45_016341</name>
</gene>
<accession>A0AAW1XTC3</accession>
<dbReference type="EMBL" id="JBEDUW010000003">
    <property type="protein sequence ID" value="KAK9939651.1"/>
    <property type="molecule type" value="Genomic_DNA"/>
</dbReference>
<feature type="region of interest" description="Disordered" evidence="1">
    <location>
        <begin position="43"/>
        <end position="67"/>
    </location>
</feature>
<evidence type="ECO:0000256" key="1">
    <source>
        <dbReference type="SAM" id="MobiDB-lite"/>
    </source>
</evidence>
<name>A0AAW1XTC3_RUBAR</name>
<sequence>MKARKRKKKKKKKKRASPRPPHDATAASLSRALPAADVVAHLPSHSSHLTRPLDLLPPSPTTVCSPSPRLSLPVAVPSSWSPHLPLPVHQAAAGSLSLNPDSRHSITISAAPSSTPSAQTAFEPVSPHLPPCVAGSATNGK</sequence>
<dbReference type="Proteomes" id="UP001457282">
    <property type="component" value="Unassembled WGS sequence"/>
</dbReference>
<dbReference type="AlphaFoldDB" id="A0AAW1XTC3"/>
<feature type="region of interest" description="Disordered" evidence="1">
    <location>
        <begin position="101"/>
        <end position="141"/>
    </location>
</feature>
<feature type="region of interest" description="Disordered" evidence="1">
    <location>
        <begin position="1"/>
        <end position="31"/>
    </location>
</feature>
<evidence type="ECO:0000313" key="2">
    <source>
        <dbReference type="EMBL" id="KAK9939651.1"/>
    </source>
</evidence>
<organism evidence="2 3">
    <name type="scientific">Rubus argutus</name>
    <name type="common">Southern blackberry</name>
    <dbReference type="NCBI Taxonomy" id="59490"/>
    <lineage>
        <taxon>Eukaryota</taxon>
        <taxon>Viridiplantae</taxon>
        <taxon>Streptophyta</taxon>
        <taxon>Embryophyta</taxon>
        <taxon>Tracheophyta</taxon>
        <taxon>Spermatophyta</taxon>
        <taxon>Magnoliopsida</taxon>
        <taxon>eudicotyledons</taxon>
        <taxon>Gunneridae</taxon>
        <taxon>Pentapetalae</taxon>
        <taxon>rosids</taxon>
        <taxon>fabids</taxon>
        <taxon>Rosales</taxon>
        <taxon>Rosaceae</taxon>
        <taxon>Rosoideae</taxon>
        <taxon>Rosoideae incertae sedis</taxon>
        <taxon>Rubus</taxon>
    </lineage>
</organism>
<feature type="compositionally biased region" description="Basic residues" evidence="1">
    <location>
        <begin position="1"/>
        <end position="17"/>
    </location>
</feature>
<feature type="compositionally biased region" description="Low complexity" evidence="1">
    <location>
        <begin position="105"/>
        <end position="118"/>
    </location>
</feature>
<protein>
    <submittedName>
        <fullName evidence="2">Uncharacterized protein</fullName>
    </submittedName>
</protein>
<keyword evidence="3" id="KW-1185">Reference proteome</keyword>
<reference evidence="2 3" key="1">
    <citation type="journal article" date="2023" name="G3 (Bethesda)">
        <title>A chromosome-length genome assembly and annotation of blackberry (Rubus argutus, cv. 'Hillquist').</title>
        <authorList>
            <person name="Bruna T."/>
            <person name="Aryal R."/>
            <person name="Dudchenko O."/>
            <person name="Sargent D.J."/>
            <person name="Mead D."/>
            <person name="Buti M."/>
            <person name="Cavallini A."/>
            <person name="Hytonen T."/>
            <person name="Andres J."/>
            <person name="Pham M."/>
            <person name="Weisz D."/>
            <person name="Mascagni F."/>
            <person name="Usai G."/>
            <person name="Natali L."/>
            <person name="Bassil N."/>
            <person name="Fernandez G.E."/>
            <person name="Lomsadze A."/>
            <person name="Armour M."/>
            <person name="Olukolu B."/>
            <person name="Poorten T."/>
            <person name="Britton C."/>
            <person name="Davik J."/>
            <person name="Ashrafi H."/>
            <person name="Aiden E.L."/>
            <person name="Borodovsky M."/>
            <person name="Worthington M."/>
        </authorList>
    </citation>
    <scope>NUCLEOTIDE SEQUENCE [LARGE SCALE GENOMIC DNA]</scope>
    <source>
        <strain evidence="2">PI 553951</strain>
    </source>
</reference>
<evidence type="ECO:0000313" key="3">
    <source>
        <dbReference type="Proteomes" id="UP001457282"/>
    </source>
</evidence>
<comment type="caution">
    <text evidence="2">The sequence shown here is derived from an EMBL/GenBank/DDBJ whole genome shotgun (WGS) entry which is preliminary data.</text>
</comment>
<proteinExistence type="predicted"/>